<dbReference type="EMBL" id="JABBVZ010000026">
    <property type="protein sequence ID" value="NMP22604.1"/>
    <property type="molecule type" value="Genomic_DNA"/>
</dbReference>
<dbReference type="GO" id="GO:0003677">
    <property type="term" value="F:DNA binding"/>
    <property type="evidence" value="ECO:0007669"/>
    <property type="project" value="InterPro"/>
</dbReference>
<dbReference type="InterPro" id="IPR036388">
    <property type="entry name" value="WH-like_DNA-bd_sf"/>
</dbReference>
<evidence type="ECO:0000256" key="2">
    <source>
        <dbReference type="ARBA" id="ARBA00023015"/>
    </source>
</evidence>
<dbReference type="Proteomes" id="UP000533476">
    <property type="component" value="Unassembled WGS sequence"/>
</dbReference>
<dbReference type="InterPro" id="IPR013324">
    <property type="entry name" value="RNA_pol_sigma_r3/r4-like"/>
</dbReference>
<evidence type="ECO:0000313" key="8">
    <source>
        <dbReference type="Proteomes" id="UP000533476"/>
    </source>
</evidence>
<dbReference type="AlphaFoldDB" id="A0A7Y0L3F8"/>
<sequence>MDERAAIEAVLNGDREAFAVLIEPHLNFWIRMAAAWLGSVQDGEDAVQNALVQCYQHLGQFHRRAKFSTWATRIVIRECCRIGRDRDRGVQFLDRREAAEPGFEGVVALETTLGDVLNSEERELFRLAVAEGRSWADVGRLTGMSSGAAKTKWWRARRRLKAALWEGESLDD</sequence>
<comment type="similarity">
    <text evidence="1">Belongs to the sigma-70 factor family. ECF subfamily.</text>
</comment>
<dbReference type="Pfam" id="PF04542">
    <property type="entry name" value="Sigma70_r2"/>
    <property type="match status" value="1"/>
</dbReference>
<dbReference type="NCBIfam" id="TIGR02937">
    <property type="entry name" value="sigma70-ECF"/>
    <property type="match status" value="1"/>
</dbReference>
<evidence type="ECO:0000256" key="3">
    <source>
        <dbReference type="ARBA" id="ARBA00023082"/>
    </source>
</evidence>
<dbReference type="PANTHER" id="PTHR43133">
    <property type="entry name" value="RNA POLYMERASE ECF-TYPE SIGMA FACTO"/>
    <property type="match status" value="1"/>
</dbReference>
<evidence type="ECO:0000313" key="7">
    <source>
        <dbReference type="EMBL" id="NMP22604.1"/>
    </source>
</evidence>
<dbReference type="Gene3D" id="1.10.10.10">
    <property type="entry name" value="Winged helix-like DNA-binding domain superfamily/Winged helix DNA-binding domain"/>
    <property type="match status" value="1"/>
</dbReference>
<keyword evidence="2" id="KW-0805">Transcription regulation</keyword>
<feature type="domain" description="RNA polymerase sigma-70 region 2" evidence="5">
    <location>
        <begin position="21"/>
        <end position="88"/>
    </location>
</feature>
<accession>A0A7Y0L3F8</accession>
<dbReference type="SUPFAM" id="SSF88946">
    <property type="entry name" value="Sigma2 domain of RNA polymerase sigma factors"/>
    <property type="match status" value="1"/>
</dbReference>
<dbReference type="GO" id="GO:0006352">
    <property type="term" value="P:DNA-templated transcription initiation"/>
    <property type="evidence" value="ECO:0007669"/>
    <property type="project" value="InterPro"/>
</dbReference>
<keyword evidence="3" id="KW-0731">Sigma factor</keyword>
<dbReference type="RefSeq" id="WP_169099072.1">
    <property type="nucleotide sequence ID" value="NZ_JABBVZ010000026.1"/>
</dbReference>
<dbReference type="Pfam" id="PF08281">
    <property type="entry name" value="Sigma70_r4_2"/>
    <property type="match status" value="1"/>
</dbReference>
<feature type="domain" description="RNA polymerase sigma factor 70 region 4 type 2" evidence="6">
    <location>
        <begin position="117"/>
        <end position="160"/>
    </location>
</feature>
<keyword evidence="4" id="KW-0804">Transcription</keyword>
<reference evidence="7 8" key="1">
    <citation type="submission" date="2020-04" db="EMBL/GenBank/DDBJ databases">
        <authorList>
            <person name="Zhang R."/>
            <person name="Schippers A."/>
        </authorList>
    </citation>
    <scope>NUCLEOTIDE SEQUENCE [LARGE SCALE GENOMIC DNA]</scope>
    <source>
        <strain evidence="7 8">DSM 109850</strain>
    </source>
</reference>
<comment type="caution">
    <text evidence="7">The sequence shown here is derived from an EMBL/GenBank/DDBJ whole genome shotgun (WGS) entry which is preliminary data.</text>
</comment>
<evidence type="ECO:0000259" key="5">
    <source>
        <dbReference type="Pfam" id="PF04542"/>
    </source>
</evidence>
<dbReference type="GO" id="GO:0016987">
    <property type="term" value="F:sigma factor activity"/>
    <property type="evidence" value="ECO:0007669"/>
    <property type="project" value="UniProtKB-KW"/>
</dbReference>
<evidence type="ECO:0000259" key="6">
    <source>
        <dbReference type="Pfam" id="PF08281"/>
    </source>
</evidence>
<dbReference type="InterPro" id="IPR013325">
    <property type="entry name" value="RNA_pol_sigma_r2"/>
</dbReference>
<dbReference type="Gene3D" id="1.10.1740.10">
    <property type="match status" value="1"/>
</dbReference>
<name>A0A7Y0L3F8_9FIRM</name>
<protein>
    <submittedName>
        <fullName evidence="7">Sigma-70 family RNA polymerase sigma factor</fullName>
    </submittedName>
</protein>
<gene>
    <name evidence="7" type="ORF">HIJ39_09600</name>
</gene>
<evidence type="ECO:0000256" key="4">
    <source>
        <dbReference type="ARBA" id="ARBA00023163"/>
    </source>
</evidence>
<dbReference type="InterPro" id="IPR013249">
    <property type="entry name" value="RNA_pol_sigma70_r4_t2"/>
</dbReference>
<organism evidence="7 8">
    <name type="scientific">Sulfobacillus harzensis</name>
    <dbReference type="NCBI Taxonomy" id="2729629"/>
    <lineage>
        <taxon>Bacteria</taxon>
        <taxon>Bacillati</taxon>
        <taxon>Bacillota</taxon>
        <taxon>Clostridia</taxon>
        <taxon>Eubacteriales</taxon>
        <taxon>Clostridiales Family XVII. Incertae Sedis</taxon>
        <taxon>Sulfobacillus</taxon>
    </lineage>
</organism>
<dbReference type="SUPFAM" id="SSF88659">
    <property type="entry name" value="Sigma3 and sigma4 domains of RNA polymerase sigma factors"/>
    <property type="match status" value="1"/>
</dbReference>
<dbReference type="InterPro" id="IPR039425">
    <property type="entry name" value="RNA_pol_sigma-70-like"/>
</dbReference>
<dbReference type="PANTHER" id="PTHR43133:SF51">
    <property type="entry name" value="RNA POLYMERASE SIGMA FACTOR"/>
    <property type="match status" value="1"/>
</dbReference>
<proteinExistence type="inferred from homology"/>
<keyword evidence="8" id="KW-1185">Reference proteome</keyword>
<dbReference type="InterPro" id="IPR014284">
    <property type="entry name" value="RNA_pol_sigma-70_dom"/>
</dbReference>
<evidence type="ECO:0000256" key="1">
    <source>
        <dbReference type="ARBA" id="ARBA00010641"/>
    </source>
</evidence>
<dbReference type="InterPro" id="IPR007627">
    <property type="entry name" value="RNA_pol_sigma70_r2"/>
</dbReference>